<dbReference type="InterPro" id="IPR011990">
    <property type="entry name" value="TPR-like_helical_dom_sf"/>
</dbReference>
<proteinExistence type="predicted"/>
<dbReference type="PROSITE" id="PS51257">
    <property type="entry name" value="PROKAR_LIPOPROTEIN"/>
    <property type="match status" value="1"/>
</dbReference>
<protein>
    <recommendedName>
        <fullName evidence="3">Sel1 repeat family protein</fullName>
    </recommendedName>
</protein>
<gene>
    <name evidence="1" type="ORF">C4K07_1031</name>
</gene>
<dbReference type="AlphaFoldDB" id="A0AAD0ZFL7"/>
<evidence type="ECO:0000313" key="1">
    <source>
        <dbReference type="EMBL" id="AZE27835.1"/>
    </source>
</evidence>
<dbReference type="RefSeq" id="WP_124301163.1">
    <property type="nucleotide sequence ID" value="NZ_CP027721.1"/>
</dbReference>
<name>A0AAD0ZFL7_9PSED</name>
<accession>A0AAD0ZFL7</accession>
<evidence type="ECO:0000313" key="2">
    <source>
        <dbReference type="Proteomes" id="UP000280455"/>
    </source>
</evidence>
<evidence type="ECO:0008006" key="3">
    <source>
        <dbReference type="Google" id="ProtNLM"/>
    </source>
</evidence>
<organism evidence="1 2">
    <name type="scientific">Pseudomonas chlororaphis subsp. aureofaciens</name>
    <dbReference type="NCBI Taxonomy" id="587851"/>
    <lineage>
        <taxon>Bacteria</taxon>
        <taxon>Pseudomonadati</taxon>
        <taxon>Pseudomonadota</taxon>
        <taxon>Gammaproteobacteria</taxon>
        <taxon>Pseudomonadales</taxon>
        <taxon>Pseudomonadaceae</taxon>
        <taxon>Pseudomonas</taxon>
    </lineage>
</organism>
<dbReference type="Proteomes" id="UP000280455">
    <property type="component" value="Chromosome"/>
</dbReference>
<dbReference type="Gene3D" id="1.25.40.10">
    <property type="entry name" value="Tetratricopeptide repeat domain"/>
    <property type="match status" value="1"/>
</dbReference>
<dbReference type="SUPFAM" id="SSF81901">
    <property type="entry name" value="HCP-like"/>
    <property type="match status" value="1"/>
</dbReference>
<dbReference type="EMBL" id="CP027750">
    <property type="protein sequence ID" value="AZE27835.1"/>
    <property type="molecule type" value="Genomic_DNA"/>
</dbReference>
<reference evidence="1 2" key="1">
    <citation type="submission" date="2018-03" db="EMBL/GenBank/DDBJ databases">
        <title>Diversity of phytobeneficial traits revealed by whole-genome analysis of worldwide-isolated phenazine-producing Pseudomonas spp.</title>
        <authorList>
            <person name="Biessy A."/>
            <person name="Novinscak A."/>
            <person name="Blom J."/>
            <person name="Leger G."/>
            <person name="Thomashow L.S."/>
            <person name="Cazorla F.M."/>
            <person name="Josic D."/>
            <person name="Filion M."/>
        </authorList>
    </citation>
    <scope>NUCLEOTIDE SEQUENCE [LARGE SCALE GENOMIC DNA]</scope>
    <source>
        <strain evidence="1 2">ChPhzS24</strain>
    </source>
</reference>
<sequence>MKCRSLLPLAIFTLLLGCDASSPDEKLNNSLPDLSLEQILPKVEANPYCTPEMDSELLLGLGIRLIDEDEVLYGAGRTLLASKEIKMARSCLIMAAPRYTTSLCILGKIVGARQNNYDKSEAFNYIAYAAKHNESCAEAGLYDIYSVGKLGQPPNKELAMGWLERAARHGDQDAQQDMVRWSSEQDHFPVAYAWARVLNEAKTIEAVQRKMSPQQMAEGEQHYTRLLSQLTPEKDIEQALRKDLIALSSGDLYYSHPEVFEGMSPVQRHAFVAQLVDMLDLYPKFHTRGQVVAYALISRLVQSTGPAVDLWQDPALHALLVNDDLSVEETVAKAKTILAKRKQ</sequence>